<evidence type="ECO:0000313" key="1">
    <source>
        <dbReference type="EMBL" id="CAD7435863.1"/>
    </source>
</evidence>
<accession>A0A7R9HV25</accession>
<organism evidence="1">
    <name type="scientific">Timema monikensis</name>
    <dbReference type="NCBI Taxonomy" id="170555"/>
    <lineage>
        <taxon>Eukaryota</taxon>
        <taxon>Metazoa</taxon>
        <taxon>Ecdysozoa</taxon>
        <taxon>Arthropoda</taxon>
        <taxon>Hexapoda</taxon>
        <taxon>Insecta</taxon>
        <taxon>Pterygota</taxon>
        <taxon>Neoptera</taxon>
        <taxon>Polyneoptera</taxon>
        <taxon>Phasmatodea</taxon>
        <taxon>Timematodea</taxon>
        <taxon>Timematoidea</taxon>
        <taxon>Timematidae</taxon>
        <taxon>Timema</taxon>
    </lineage>
</organism>
<dbReference type="EMBL" id="OB803911">
    <property type="protein sequence ID" value="CAD7435863.1"/>
    <property type="molecule type" value="Genomic_DNA"/>
</dbReference>
<reference evidence="1" key="1">
    <citation type="submission" date="2020-11" db="EMBL/GenBank/DDBJ databases">
        <authorList>
            <person name="Tran Van P."/>
        </authorList>
    </citation>
    <scope>NUCLEOTIDE SEQUENCE</scope>
</reference>
<name>A0A7R9HV25_9NEOP</name>
<gene>
    <name evidence="1" type="ORF">TMSB3V08_LOCUS12509</name>
</gene>
<sequence>MRLCLALHRDPHPGVESNPYEVMFGCAQRCSLWCWEEPLRDILSLLLGGAATRLCLAVYRYPHPGVERSPYEFMFAVHIWLDYHHPLFRKTCFILWSMKNH</sequence>
<protein>
    <submittedName>
        <fullName evidence="1">Uncharacterized protein</fullName>
    </submittedName>
</protein>
<dbReference type="AlphaFoldDB" id="A0A7R9HV25"/>
<proteinExistence type="predicted"/>